<protein>
    <submittedName>
        <fullName evidence="1">Uncharacterized protein</fullName>
    </submittedName>
</protein>
<proteinExistence type="predicted"/>
<evidence type="ECO:0000313" key="2">
    <source>
        <dbReference type="Proteomes" id="UP001596496"/>
    </source>
</evidence>
<comment type="caution">
    <text evidence="1">The sequence shown here is derived from an EMBL/GenBank/DDBJ whole genome shotgun (WGS) entry which is preliminary data.</text>
</comment>
<dbReference type="Proteomes" id="UP001596496">
    <property type="component" value="Unassembled WGS sequence"/>
</dbReference>
<accession>A0ABW2P0B5</accession>
<gene>
    <name evidence="1" type="ORF">ACFQSB_11535</name>
</gene>
<reference evidence="2" key="1">
    <citation type="journal article" date="2019" name="Int. J. Syst. Evol. Microbiol.">
        <title>The Global Catalogue of Microorganisms (GCM) 10K type strain sequencing project: providing services to taxonomists for standard genome sequencing and annotation.</title>
        <authorList>
            <consortium name="The Broad Institute Genomics Platform"/>
            <consortium name="The Broad Institute Genome Sequencing Center for Infectious Disease"/>
            <person name="Wu L."/>
            <person name="Ma J."/>
        </authorList>
    </citation>
    <scope>NUCLEOTIDE SEQUENCE [LARGE SCALE GENOMIC DNA]</scope>
    <source>
        <strain evidence="2">CECT 7649</strain>
    </source>
</reference>
<sequence>MQKLQPPRCPTWCEVLVPHTVHSADLDTFDGRGVTVAVELRQDGDAPAVVRVFVAETGVDYGEDYPHADLTVEAAVLLGRAATGLGTPTVFDFAAALSRGRVLAGGGR</sequence>
<organism evidence="1 2">
    <name type="scientific">Sphaerisporangium rhizosphaerae</name>
    <dbReference type="NCBI Taxonomy" id="2269375"/>
    <lineage>
        <taxon>Bacteria</taxon>
        <taxon>Bacillati</taxon>
        <taxon>Actinomycetota</taxon>
        <taxon>Actinomycetes</taxon>
        <taxon>Streptosporangiales</taxon>
        <taxon>Streptosporangiaceae</taxon>
        <taxon>Sphaerisporangium</taxon>
    </lineage>
</organism>
<evidence type="ECO:0000313" key="1">
    <source>
        <dbReference type="EMBL" id="MFC7382839.1"/>
    </source>
</evidence>
<keyword evidence="2" id="KW-1185">Reference proteome</keyword>
<dbReference type="EMBL" id="JBHTCG010000006">
    <property type="protein sequence ID" value="MFC7382839.1"/>
    <property type="molecule type" value="Genomic_DNA"/>
</dbReference>
<dbReference type="RefSeq" id="WP_380826186.1">
    <property type="nucleotide sequence ID" value="NZ_JBHTCG010000006.1"/>
</dbReference>
<name>A0ABW2P0B5_9ACTN</name>